<accession>A0A5B7GS82</accession>
<dbReference type="AlphaFoldDB" id="A0A5B7GS82"/>
<gene>
    <name evidence="2" type="ORF">E2C01_054504</name>
</gene>
<evidence type="ECO:0000313" key="2">
    <source>
        <dbReference type="EMBL" id="MPC60459.1"/>
    </source>
</evidence>
<reference evidence="2 3" key="1">
    <citation type="submission" date="2019-05" db="EMBL/GenBank/DDBJ databases">
        <title>Another draft genome of Portunus trituberculatus and its Hox gene families provides insights of decapod evolution.</title>
        <authorList>
            <person name="Jeong J.-H."/>
            <person name="Song I."/>
            <person name="Kim S."/>
            <person name="Choi T."/>
            <person name="Kim D."/>
            <person name="Ryu S."/>
            <person name="Kim W."/>
        </authorList>
    </citation>
    <scope>NUCLEOTIDE SEQUENCE [LARGE SCALE GENOMIC DNA]</scope>
    <source>
        <tissue evidence="2">Muscle</tissue>
    </source>
</reference>
<keyword evidence="3" id="KW-1185">Reference proteome</keyword>
<protein>
    <submittedName>
        <fullName evidence="2">Uncharacterized protein</fullName>
    </submittedName>
</protein>
<evidence type="ECO:0000256" key="1">
    <source>
        <dbReference type="SAM" id="MobiDB-lite"/>
    </source>
</evidence>
<feature type="region of interest" description="Disordered" evidence="1">
    <location>
        <begin position="1"/>
        <end position="45"/>
    </location>
</feature>
<sequence length="45" mass="4849">MFQRSKDTAPNSYRRGVLDAFTQLPGTPQANPPISPGRPRSPAAP</sequence>
<proteinExistence type="predicted"/>
<dbReference type="EMBL" id="VSRR010017544">
    <property type="protein sequence ID" value="MPC60459.1"/>
    <property type="molecule type" value="Genomic_DNA"/>
</dbReference>
<dbReference type="Proteomes" id="UP000324222">
    <property type="component" value="Unassembled WGS sequence"/>
</dbReference>
<organism evidence="2 3">
    <name type="scientific">Portunus trituberculatus</name>
    <name type="common">Swimming crab</name>
    <name type="synonym">Neptunus trituberculatus</name>
    <dbReference type="NCBI Taxonomy" id="210409"/>
    <lineage>
        <taxon>Eukaryota</taxon>
        <taxon>Metazoa</taxon>
        <taxon>Ecdysozoa</taxon>
        <taxon>Arthropoda</taxon>
        <taxon>Crustacea</taxon>
        <taxon>Multicrustacea</taxon>
        <taxon>Malacostraca</taxon>
        <taxon>Eumalacostraca</taxon>
        <taxon>Eucarida</taxon>
        <taxon>Decapoda</taxon>
        <taxon>Pleocyemata</taxon>
        <taxon>Brachyura</taxon>
        <taxon>Eubrachyura</taxon>
        <taxon>Portunoidea</taxon>
        <taxon>Portunidae</taxon>
        <taxon>Portuninae</taxon>
        <taxon>Portunus</taxon>
    </lineage>
</organism>
<evidence type="ECO:0000313" key="3">
    <source>
        <dbReference type="Proteomes" id="UP000324222"/>
    </source>
</evidence>
<name>A0A5B7GS82_PORTR</name>
<comment type="caution">
    <text evidence="2">The sequence shown here is derived from an EMBL/GenBank/DDBJ whole genome shotgun (WGS) entry which is preliminary data.</text>
</comment>